<dbReference type="Gene3D" id="3.20.20.140">
    <property type="entry name" value="Metal-dependent hydrolases"/>
    <property type="match status" value="1"/>
</dbReference>
<dbReference type="InterPro" id="IPR006680">
    <property type="entry name" value="Amidohydro-rel"/>
</dbReference>
<gene>
    <name evidence="6" type="ORF">CUN51_06035</name>
</gene>
<dbReference type="GO" id="GO:0046872">
    <property type="term" value="F:metal ion binding"/>
    <property type="evidence" value="ECO:0007669"/>
    <property type="project" value="UniProtKB-KW"/>
</dbReference>
<dbReference type="InterPro" id="IPR032466">
    <property type="entry name" value="Metal_Hydrolase"/>
</dbReference>
<dbReference type="InterPro" id="IPR054418">
    <property type="entry name" value="MQNX/HUTI_composite_N"/>
</dbReference>
<dbReference type="InterPro" id="IPR017700">
    <property type="entry name" value="Aminohydrolase_SsnA"/>
</dbReference>
<evidence type="ECO:0000313" key="7">
    <source>
        <dbReference type="Proteomes" id="UP000228921"/>
    </source>
</evidence>
<dbReference type="NCBIfam" id="NF005540">
    <property type="entry name" value="PRK07203.1"/>
    <property type="match status" value="1"/>
</dbReference>
<keyword evidence="1" id="KW-0479">Metal-binding</keyword>
<dbReference type="InterPro" id="IPR050287">
    <property type="entry name" value="MTA/SAH_deaminase"/>
</dbReference>
<accession>A0A2M8P0G1</accession>
<dbReference type="InterPro" id="IPR011059">
    <property type="entry name" value="Metal-dep_hydrolase_composite"/>
</dbReference>
<organism evidence="6 7">
    <name type="scientific">Candidatus Thermofonsia Clade 1 bacterium</name>
    <dbReference type="NCBI Taxonomy" id="2364210"/>
    <lineage>
        <taxon>Bacteria</taxon>
        <taxon>Bacillati</taxon>
        <taxon>Chloroflexota</taxon>
        <taxon>Candidatus Thermofontia</taxon>
        <taxon>Candidatus Thermofonsia Clade 1</taxon>
    </lineage>
</organism>
<reference evidence="6 7" key="1">
    <citation type="submission" date="2017-11" db="EMBL/GenBank/DDBJ databases">
        <title>Evolution of Phototrophy in the Chloroflexi Phylum Driven by Horizontal Gene Transfer.</title>
        <authorList>
            <person name="Ward L.M."/>
            <person name="Hemp J."/>
            <person name="Shih P.M."/>
            <person name="Mcglynn S.E."/>
            <person name="Fischer W."/>
        </authorList>
    </citation>
    <scope>NUCLEOTIDE SEQUENCE [LARGE SCALE GENOMIC DNA]</scope>
    <source>
        <strain evidence="6">CP2_2F</strain>
    </source>
</reference>
<sequence length="445" mass="48774">MLLTNATLVNWTPRQILPDHALLIREGRIAEIGSTAELEARYPDQTRHDVGGKLVLPANICAHTHFYGAFARGLAISGEAPRNFPEILKKLWWNLDRALTLEDVRLSALVSLVDAIKHGTTLLIDHHASPNAIDGSLSVIAQAVEQAGVRAVLCYEVTDRNGEAQAQAGIAENVRFLKEIGEHPRIRGAFGLHASLTLSDETLAACTCALESFETGFHIHVAEHEADQEDSLKRSGVRVVRRLKRAGILGKRTIAAHAVHIDAWEMELLRQSETWVSHQPRSNMNNGVGAMRFDDMLRGGVKVCLGNDGMGNAMFDEWRAAYLLHKVVNRDPRAADAESIVQVAVDHNAALAEVFFPDETFGTLSVGAVADLIVLDYHPFTPLTEANLPWHAIFGFESSAIVATIADGKLLMWDRQLLTLDEAAIAAEARAKVPAVWARFRALAE</sequence>
<evidence type="ECO:0000313" key="6">
    <source>
        <dbReference type="EMBL" id="PJF31035.1"/>
    </source>
</evidence>
<dbReference type="NCBIfam" id="TIGR03314">
    <property type="entry name" value="Se_ssnA"/>
    <property type="match status" value="1"/>
</dbReference>
<comment type="caution">
    <text evidence="6">The sequence shown here is derived from an EMBL/GenBank/DDBJ whole genome shotgun (WGS) entry which is preliminary data.</text>
</comment>
<keyword evidence="3" id="KW-0862">Zinc</keyword>
<dbReference type="Pfam" id="PF22039">
    <property type="entry name" value="HUTI_composite_bact"/>
    <property type="match status" value="1"/>
</dbReference>
<proteinExistence type="predicted"/>
<dbReference type="SUPFAM" id="SSF51556">
    <property type="entry name" value="Metallo-dependent hydrolases"/>
    <property type="match status" value="1"/>
</dbReference>
<feature type="domain" description="Aminodeoxyfutalosine deaminase/Imidazolonepropionase-like composite" evidence="5">
    <location>
        <begin position="21"/>
        <end position="44"/>
    </location>
</feature>
<dbReference type="Proteomes" id="UP000228921">
    <property type="component" value="Unassembled WGS sequence"/>
</dbReference>
<dbReference type="Pfam" id="PF01979">
    <property type="entry name" value="Amidohydro_1"/>
    <property type="match status" value="1"/>
</dbReference>
<protein>
    <submittedName>
        <fullName evidence="6">Hydrolase</fullName>
    </submittedName>
</protein>
<evidence type="ECO:0000256" key="2">
    <source>
        <dbReference type="ARBA" id="ARBA00022801"/>
    </source>
</evidence>
<dbReference type="EMBL" id="PGTK01000005">
    <property type="protein sequence ID" value="PJF31035.1"/>
    <property type="molecule type" value="Genomic_DNA"/>
</dbReference>
<evidence type="ECO:0000256" key="3">
    <source>
        <dbReference type="ARBA" id="ARBA00022833"/>
    </source>
</evidence>
<keyword evidence="2 6" id="KW-0378">Hydrolase</keyword>
<dbReference type="PANTHER" id="PTHR43794">
    <property type="entry name" value="AMINOHYDROLASE SSNA-RELATED"/>
    <property type="match status" value="1"/>
</dbReference>
<dbReference type="SUPFAM" id="SSF51338">
    <property type="entry name" value="Composite domain of metallo-dependent hydrolases"/>
    <property type="match status" value="1"/>
</dbReference>
<evidence type="ECO:0000259" key="4">
    <source>
        <dbReference type="Pfam" id="PF01979"/>
    </source>
</evidence>
<evidence type="ECO:0000256" key="1">
    <source>
        <dbReference type="ARBA" id="ARBA00022723"/>
    </source>
</evidence>
<dbReference type="Gene3D" id="2.30.40.10">
    <property type="entry name" value="Urease, subunit C, domain 1"/>
    <property type="match status" value="1"/>
</dbReference>
<evidence type="ECO:0000259" key="5">
    <source>
        <dbReference type="Pfam" id="PF22039"/>
    </source>
</evidence>
<dbReference type="AlphaFoldDB" id="A0A2M8P0G1"/>
<name>A0A2M8P0G1_9CHLR</name>
<dbReference type="GO" id="GO:0016810">
    <property type="term" value="F:hydrolase activity, acting on carbon-nitrogen (but not peptide) bonds"/>
    <property type="evidence" value="ECO:0007669"/>
    <property type="project" value="InterPro"/>
</dbReference>
<dbReference type="PANTHER" id="PTHR43794:SF11">
    <property type="entry name" value="AMIDOHYDROLASE-RELATED DOMAIN-CONTAINING PROTEIN"/>
    <property type="match status" value="1"/>
</dbReference>
<feature type="domain" description="Amidohydrolase-related" evidence="4">
    <location>
        <begin position="54"/>
        <end position="410"/>
    </location>
</feature>